<keyword evidence="4" id="KW-1185">Reference proteome</keyword>
<sequence>MDNSAISKMQLHYWEAKQTFLKKIKRKEDDFIVASDAELDAKLELLKSIDETNQNLLNLLEIYQDRVCALAQEECILGRFLRECGKHDTTKAGNLMSGSGKTFLFAGHQFIMLRNVLIRSFRDIQTFQYRAVTDTFDTVEQMEKSRTGYRAALLWMKDVSQKLDPDAYMQMDKFKKIQNHVREKKKVFEKLKIDTIQKIDLLSASRCNLFNNILLSYQNMLKSVWGKTTKTMNIFVDTFKSHLNYQFTMLKELNDVDSNVDEAHQNFEEKLKEILANEPNTNEMDILIFFEADYTDNKDMIPADDNAKKRYLGGRRKNGSSKKNDNPKNSKNPKNKDKEIVASGRKESDMEKALLDFNFETNHEYDNENDMNGKKEIKLEHLNSYMPSSLIDLGQMIHTDHIDDDEPNKTISFFDKLMLSKDVTHKLPTTDDKISSILNDDQTNSSSSKTTAKVSNYGINVSIYIYEIFISKQISTATPANNNNSTLDTWLNLFADIDPLSNPQEFDKRFSSDKTSISDRNC</sequence>
<feature type="region of interest" description="Disordered" evidence="1">
    <location>
        <begin position="301"/>
        <end position="347"/>
    </location>
</feature>
<evidence type="ECO:0000313" key="3">
    <source>
        <dbReference type="EMBL" id="KAH9529556.1"/>
    </source>
</evidence>
<dbReference type="EMBL" id="ASGP02000001">
    <property type="protein sequence ID" value="KAH9529556.1"/>
    <property type="molecule type" value="Genomic_DNA"/>
</dbReference>
<dbReference type="SMART" id="SM01237">
    <property type="entry name" value="ICA69"/>
    <property type="match status" value="1"/>
</dbReference>
<dbReference type="GO" id="GO:0005794">
    <property type="term" value="C:Golgi apparatus"/>
    <property type="evidence" value="ECO:0007669"/>
    <property type="project" value="TreeGrafter"/>
</dbReference>
<feature type="compositionally biased region" description="Basic residues" evidence="1">
    <location>
        <begin position="309"/>
        <end position="320"/>
    </location>
</feature>
<dbReference type="PROSITE" id="PS50870">
    <property type="entry name" value="AH"/>
    <property type="match status" value="1"/>
</dbReference>
<dbReference type="InterPro" id="IPR027267">
    <property type="entry name" value="AH/BAR_dom_sf"/>
</dbReference>
<dbReference type="FunFam" id="1.20.1270.60:FF:000068">
    <property type="entry name" value="Islet cell autoantigen"/>
    <property type="match status" value="1"/>
</dbReference>
<dbReference type="GO" id="GO:0051049">
    <property type="term" value="P:regulation of transport"/>
    <property type="evidence" value="ECO:0007669"/>
    <property type="project" value="TreeGrafter"/>
</dbReference>
<dbReference type="InterPro" id="IPR010504">
    <property type="entry name" value="AH_dom"/>
</dbReference>
<dbReference type="PANTHER" id="PTHR10164">
    <property type="entry name" value="ISLET CELL AUTOANTIGEN 1"/>
    <property type="match status" value="1"/>
</dbReference>
<dbReference type="Proteomes" id="UP000790347">
    <property type="component" value="Unassembled WGS sequence"/>
</dbReference>
<organism evidence="3 4">
    <name type="scientific">Dermatophagoides farinae</name>
    <name type="common">American house dust mite</name>
    <dbReference type="NCBI Taxonomy" id="6954"/>
    <lineage>
        <taxon>Eukaryota</taxon>
        <taxon>Metazoa</taxon>
        <taxon>Ecdysozoa</taxon>
        <taxon>Arthropoda</taxon>
        <taxon>Chelicerata</taxon>
        <taxon>Arachnida</taxon>
        <taxon>Acari</taxon>
        <taxon>Acariformes</taxon>
        <taxon>Sarcoptiformes</taxon>
        <taxon>Astigmata</taxon>
        <taxon>Psoroptidia</taxon>
        <taxon>Analgoidea</taxon>
        <taxon>Pyroglyphidae</taxon>
        <taxon>Dermatophagoidinae</taxon>
        <taxon>Dermatophagoides</taxon>
    </lineage>
</organism>
<name>A0A922LAK0_DERFA</name>
<evidence type="ECO:0000259" key="2">
    <source>
        <dbReference type="PROSITE" id="PS50870"/>
    </source>
</evidence>
<dbReference type="Pfam" id="PF06456">
    <property type="entry name" value="Arfaptin"/>
    <property type="match status" value="1"/>
</dbReference>
<dbReference type="InterPro" id="IPR024114">
    <property type="entry name" value="Islet_autoAg_Ica1/Ica1-like"/>
</dbReference>
<dbReference type="SUPFAM" id="SSF103657">
    <property type="entry name" value="BAR/IMD domain-like"/>
    <property type="match status" value="1"/>
</dbReference>
<dbReference type="OrthoDB" id="2126778at2759"/>
<dbReference type="PANTHER" id="PTHR10164:SF4">
    <property type="entry name" value="GH23156P"/>
    <property type="match status" value="1"/>
</dbReference>
<dbReference type="GO" id="GO:0019904">
    <property type="term" value="F:protein domain specific binding"/>
    <property type="evidence" value="ECO:0007669"/>
    <property type="project" value="InterPro"/>
</dbReference>
<reference evidence="3" key="1">
    <citation type="submission" date="2013-05" db="EMBL/GenBank/DDBJ databases">
        <authorList>
            <person name="Yim A.K.Y."/>
            <person name="Chan T.F."/>
            <person name="Ji K.M."/>
            <person name="Liu X.Y."/>
            <person name="Zhou J.W."/>
            <person name="Li R.Q."/>
            <person name="Yang K.Y."/>
            <person name="Li J."/>
            <person name="Li M."/>
            <person name="Law P.T.W."/>
            <person name="Wu Y.L."/>
            <person name="Cai Z.L."/>
            <person name="Qin H."/>
            <person name="Bao Y."/>
            <person name="Leung R.K.K."/>
            <person name="Ng P.K.S."/>
            <person name="Zou J."/>
            <person name="Zhong X.J."/>
            <person name="Ran P.X."/>
            <person name="Zhong N.S."/>
            <person name="Liu Z.G."/>
            <person name="Tsui S.K.W."/>
        </authorList>
    </citation>
    <scope>NUCLEOTIDE SEQUENCE</scope>
    <source>
        <strain evidence="3">Derf</strain>
        <tissue evidence="3">Whole organism</tissue>
    </source>
</reference>
<dbReference type="AlphaFoldDB" id="A0A922LAK0"/>
<dbReference type="InterPro" id="IPR006723">
    <property type="entry name" value="Islet_autoAg_Ica1_C"/>
</dbReference>
<dbReference type="Gene3D" id="1.20.1270.60">
    <property type="entry name" value="Arfaptin homology (AH) domain/BAR domain"/>
    <property type="match status" value="1"/>
</dbReference>
<protein>
    <submittedName>
        <fullName evidence="3">Islet cell autoantigen 1</fullName>
    </submittedName>
</protein>
<feature type="domain" description="AH" evidence="2">
    <location>
        <begin position="34"/>
        <end position="237"/>
    </location>
</feature>
<reference evidence="3" key="2">
    <citation type="journal article" date="2022" name="Res Sq">
        <title>Comparative Genomics Reveals Insights into the Divergent Evolution of Astigmatic Mites and Household Pest Adaptations.</title>
        <authorList>
            <person name="Xiong Q."/>
            <person name="Wan A.T.-Y."/>
            <person name="Liu X.-Y."/>
            <person name="Fung C.S.-H."/>
            <person name="Xiao X."/>
            <person name="Malainual N."/>
            <person name="Hou J."/>
            <person name="Wang L."/>
            <person name="Wang M."/>
            <person name="Yang K."/>
            <person name="Cui Y."/>
            <person name="Leung E."/>
            <person name="Nong W."/>
            <person name="Shin S.-K."/>
            <person name="Au S."/>
            <person name="Jeong K.Y."/>
            <person name="Chew F.T."/>
            <person name="Hui J."/>
            <person name="Leung T.F."/>
            <person name="Tungtrongchitr A."/>
            <person name="Zhong N."/>
            <person name="Liu Z."/>
            <person name="Tsui S."/>
        </authorList>
    </citation>
    <scope>NUCLEOTIDE SEQUENCE</scope>
    <source>
        <strain evidence="3">Derf</strain>
        <tissue evidence="3">Whole organism</tissue>
    </source>
</reference>
<accession>A0A922LAK0</accession>
<evidence type="ECO:0000256" key="1">
    <source>
        <dbReference type="SAM" id="MobiDB-lite"/>
    </source>
</evidence>
<comment type="caution">
    <text evidence="3">The sequence shown here is derived from an EMBL/GenBank/DDBJ whole genome shotgun (WGS) entry which is preliminary data.</text>
</comment>
<feature type="compositionally biased region" description="Basic and acidic residues" evidence="1">
    <location>
        <begin position="322"/>
        <end position="347"/>
    </location>
</feature>
<evidence type="ECO:0000313" key="4">
    <source>
        <dbReference type="Proteomes" id="UP000790347"/>
    </source>
</evidence>
<proteinExistence type="predicted"/>
<dbReference type="SMART" id="SM01015">
    <property type="entry name" value="Arfaptin"/>
    <property type="match status" value="1"/>
</dbReference>
<gene>
    <name evidence="3" type="primary">ICA1</name>
    <name evidence="3" type="ORF">DERF_003434</name>
</gene>